<keyword evidence="4" id="KW-0408">Iron</keyword>
<dbReference type="EC" id="1.7.99.4" evidence="7"/>
<gene>
    <name evidence="7" type="primary">narB</name>
    <name evidence="7" type="ORF">NCTC10343_03643</name>
</gene>
<dbReference type="Gene3D" id="2.20.25.90">
    <property type="entry name" value="ADC-like domains"/>
    <property type="match status" value="1"/>
</dbReference>
<accession>A0A378Y0Y8</accession>
<evidence type="ECO:0000313" key="7">
    <source>
        <dbReference type="EMBL" id="SUA70764.1"/>
    </source>
</evidence>
<feature type="domain" description="4Fe-4S Mo/W bis-MGD-type" evidence="6">
    <location>
        <begin position="19"/>
        <end position="81"/>
    </location>
</feature>
<dbReference type="SUPFAM" id="SSF53706">
    <property type="entry name" value="Formate dehydrogenase/DMSO reductase, domains 1-3"/>
    <property type="match status" value="1"/>
</dbReference>
<dbReference type="Pfam" id="PF00384">
    <property type="entry name" value="Molybdopterin"/>
    <property type="match status" value="1"/>
</dbReference>
<proteinExistence type="predicted"/>
<dbReference type="Gene3D" id="3.40.228.10">
    <property type="entry name" value="Dimethylsulfoxide Reductase, domain 2"/>
    <property type="match status" value="1"/>
</dbReference>
<dbReference type="InterPro" id="IPR006655">
    <property type="entry name" value="Mopterin_OxRdtase_prok_CS"/>
</dbReference>
<keyword evidence="5" id="KW-0411">Iron-sulfur</keyword>
<evidence type="ECO:0000256" key="3">
    <source>
        <dbReference type="ARBA" id="ARBA00022723"/>
    </source>
</evidence>
<evidence type="ECO:0000256" key="5">
    <source>
        <dbReference type="ARBA" id="ARBA00023014"/>
    </source>
</evidence>
<keyword evidence="3" id="KW-0479">Metal-binding</keyword>
<keyword evidence="2" id="KW-0004">4Fe-4S</keyword>
<dbReference type="PROSITE" id="PS00551">
    <property type="entry name" value="MOLYBDOPTERIN_PROK_1"/>
    <property type="match status" value="1"/>
</dbReference>
<evidence type="ECO:0000256" key="4">
    <source>
        <dbReference type="ARBA" id="ARBA00023004"/>
    </source>
</evidence>
<dbReference type="AlphaFoldDB" id="A0A378Y0Y8"/>
<dbReference type="GO" id="GO:0003954">
    <property type="term" value="F:NADH dehydrogenase activity"/>
    <property type="evidence" value="ECO:0007669"/>
    <property type="project" value="TreeGrafter"/>
</dbReference>
<dbReference type="Gene3D" id="2.40.40.20">
    <property type="match status" value="1"/>
</dbReference>
<dbReference type="PROSITE" id="PS51669">
    <property type="entry name" value="4FE4S_MOW_BIS_MGD"/>
    <property type="match status" value="1"/>
</dbReference>
<organism evidence="7 8">
    <name type="scientific">Paenibacillus polymyxa</name>
    <name type="common">Bacillus polymyxa</name>
    <dbReference type="NCBI Taxonomy" id="1406"/>
    <lineage>
        <taxon>Bacteria</taxon>
        <taxon>Bacillati</taxon>
        <taxon>Bacillota</taxon>
        <taxon>Bacilli</taxon>
        <taxon>Bacillales</taxon>
        <taxon>Paenibacillaceae</taxon>
        <taxon>Paenibacillus</taxon>
    </lineage>
</organism>
<dbReference type="GO" id="GO:0043546">
    <property type="term" value="F:molybdopterin cofactor binding"/>
    <property type="evidence" value="ECO:0007669"/>
    <property type="project" value="InterPro"/>
</dbReference>
<evidence type="ECO:0000256" key="2">
    <source>
        <dbReference type="ARBA" id="ARBA00022485"/>
    </source>
</evidence>
<dbReference type="InterPro" id="IPR009010">
    <property type="entry name" value="Asp_de-COase-like_dom_sf"/>
</dbReference>
<dbReference type="Pfam" id="PF04879">
    <property type="entry name" value="Molybdop_Fe4S4"/>
    <property type="match status" value="1"/>
</dbReference>
<dbReference type="Proteomes" id="UP000254400">
    <property type="component" value="Unassembled WGS sequence"/>
</dbReference>
<evidence type="ECO:0000259" key="6">
    <source>
        <dbReference type="PROSITE" id="PS51669"/>
    </source>
</evidence>
<dbReference type="InterPro" id="IPR050123">
    <property type="entry name" value="Prok_molybdopt-oxidoreductase"/>
</dbReference>
<dbReference type="GO" id="GO:0022904">
    <property type="term" value="P:respiratory electron transport chain"/>
    <property type="evidence" value="ECO:0007669"/>
    <property type="project" value="TreeGrafter"/>
</dbReference>
<dbReference type="InterPro" id="IPR006657">
    <property type="entry name" value="MoPterin_dinucl-bd_dom"/>
</dbReference>
<dbReference type="SUPFAM" id="SSF50692">
    <property type="entry name" value="ADC-like"/>
    <property type="match status" value="1"/>
</dbReference>
<dbReference type="InterPro" id="IPR006656">
    <property type="entry name" value="Mopterin_OxRdtase"/>
</dbReference>
<dbReference type="Gene3D" id="3.40.50.740">
    <property type="match status" value="1"/>
</dbReference>
<comment type="cofactor">
    <cofactor evidence="1">
        <name>Mo-bis(molybdopterin guanine dinucleotide)</name>
        <dbReference type="ChEBI" id="CHEBI:60539"/>
    </cofactor>
</comment>
<keyword evidence="7" id="KW-0560">Oxidoreductase</keyword>
<dbReference type="CDD" id="cd00508">
    <property type="entry name" value="MopB_CT_Fdh-Nap-like"/>
    <property type="match status" value="1"/>
</dbReference>
<reference evidence="7 8" key="1">
    <citation type="submission" date="2018-06" db="EMBL/GenBank/DDBJ databases">
        <authorList>
            <consortium name="Pathogen Informatics"/>
            <person name="Doyle S."/>
        </authorList>
    </citation>
    <scope>NUCLEOTIDE SEQUENCE [LARGE SCALE GENOMIC DNA]</scope>
    <source>
        <strain evidence="7 8">NCTC10343</strain>
    </source>
</reference>
<dbReference type="InterPro" id="IPR006963">
    <property type="entry name" value="Mopterin_OxRdtase_4Fe-4S_dom"/>
</dbReference>
<dbReference type="PROSITE" id="PS00490">
    <property type="entry name" value="MOLYBDOPTERIN_PROK_2"/>
    <property type="match status" value="1"/>
</dbReference>
<sequence length="729" mass="79692">MTFMCQSGENKLEAGQYVLPVVETQCPFCSVQCKMTVSTETEALAGIVRTVYKAEGKPNAASQGRLCIKGMNAHQHATHAERLTQPLLRKEGRLVPVPWGEAMDAVTSSFSSLLSTQGPDGIGIYGGGSLSNETAYLLGKFARVAIGTRYIDYNGRFCMSAAASAGSKVFGVDRGLTCRLADIPLARCIVLAGTNIAECQPTLMPYFHQAKENGAFIIVIDPRTTPTAAIADLHLQIRPGTDAVLANAMLKVVVDEGLINEEFISKRTNGYDQLLTHLNGVNLNESAALCGIEAEMIRQAARAFGGVETGIVFTARGVEQQTDGHMAVRAFLNLVLATGKIGREGCGYGAITGQGNGQGGREHGQKADQLPGYRSIENEADRAYVASVWGVEPSSLPGKGVSAYEMMELVNQGEIQALFVMGSNPVVSNPNARLVEDALEKLDLLIVADMFLTETARKADVVLPVTSYLENTGTMTNLEGRVLLREAVRLAPGEARDDWSILCQIAARLNKGRYFAYKDAEDIFEELRLASRGGLADYYGITYDRLRREEGVYWPCPSMDEAGTDTMFRESFALSNRRAVFTVVESCGAGEEISEEYPLTLTNGRVLAHYLTGAQTRRSPSLAAREIENYVEIHPRTAQRWYIRDGEWVEITSQRGSFTVRSRIRPHIREDTLFVPMHWGGTQNVNRATRPDLDPFCRMPGFKTAAVCIRPLRLAVAATSGHNGEWSQF</sequence>
<dbReference type="Pfam" id="PF01568">
    <property type="entry name" value="Molydop_binding"/>
    <property type="match status" value="1"/>
</dbReference>
<dbReference type="NCBIfam" id="NF047855">
    <property type="entry name" value="AssmNtatRedNasC"/>
    <property type="match status" value="1"/>
</dbReference>
<evidence type="ECO:0000256" key="1">
    <source>
        <dbReference type="ARBA" id="ARBA00001942"/>
    </source>
</evidence>
<protein>
    <submittedName>
        <fullName evidence="7">Assimilatory nitrate reductase catalytic subunit</fullName>
        <ecNumber evidence="7">1.7.99.4</ecNumber>
    </submittedName>
</protein>
<dbReference type="PANTHER" id="PTHR43105">
    <property type="entry name" value="RESPIRATORY NITRATE REDUCTASE"/>
    <property type="match status" value="1"/>
</dbReference>
<dbReference type="InterPro" id="IPR027467">
    <property type="entry name" value="MopterinOxRdtase_cofactor_BS"/>
</dbReference>
<dbReference type="GO" id="GO:0051539">
    <property type="term" value="F:4 iron, 4 sulfur cluster binding"/>
    <property type="evidence" value="ECO:0007669"/>
    <property type="project" value="UniProtKB-KW"/>
</dbReference>
<dbReference type="EMBL" id="UGSC01000001">
    <property type="protein sequence ID" value="SUA70764.1"/>
    <property type="molecule type" value="Genomic_DNA"/>
</dbReference>
<dbReference type="PANTHER" id="PTHR43105:SF10">
    <property type="entry name" value="NADH-QUINONE OXIDOREDUCTASE SUBUNIT G"/>
    <property type="match status" value="1"/>
</dbReference>
<name>A0A378Y0Y8_PAEPO</name>
<evidence type="ECO:0000313" key="8">
    <source>
        <dbReference type="Proteomes" id="UP000254400"/>
    </source>
</evidence>
<dbReference type="GO" id="GO:0016020">
    <property type="term" value="C:membrane"/>
    <property type="evidence" value="ECO:0007669"/>
    <property type="project" value="TreeGrafter"/>
</dbReference>
<dbReference type="GO" id="GO:0046872">
    <property type="term" value="F:metal ion binding"/>
    <property type="evidence" value="ECO:0007669"/>
    <property type="project" value="UniProtKB-KW"/>
</dbReference>
<dbReference type="SMART" id="SM00926">
    <property type="entry name" value="Molybdop_Fe4S4"/>
    <property type="match status" value="1"/>
</dbReference>